<reference evidence="3 4" key="1">
    <citation type="submission" date="2018-12" db="EMBL/GenBank/DDBJ databases">
        <title>Complete genome sequence of Flaviflexus sp. H23T48.</title>
        <authorList>
            <person name="Bae J.-W."/>
            <person name="Lee J.-Y."/>
        </authorList>
    </citation>
    <scope>NUCLEOTIDE SEQUENCE [LARGE SCALE GENOMIC DNA]</scope>
    <source>
        <strain evidence="3 4">H23T48</strain>
    </source>
</reference>
<evidence type="ECO:0008006" key="5">
    <source>
        <dbReference type="Google" id="ProtNLM"/>
    </source>
</evidence>
<dbReference type="KEGG" id="flh:EJ997_01335"/>
<accession>A0A3Q9G5L8</accession>
<dbReference type="InterPro" id="IPR008599">
    <property type="entry name" value="Diacid_rec"/>
</dbReference>
<dbReference type="EMBL" id="CP034593">
    <property type="protein sequence ID" value="AZQ76172.1"/>
    <property type="molecule type" value="Genomic_DNA"/>
</dbReference>
<dbReference type="PANTHER" id="PTHR33744:SF15">
    <property type="entry name" value="CARBOHYDRATE DIACID REGULATOR"/>
    <property type="match status" value="1"/>
</dbReference>
<dbReference type="InterPro" id="IPR025736">
    <property type="entry name" value="PucR_C-HTH_dom"/>
</dbReference>
<dbReference type="AlphaFoldDB" id="A0A3Q9G5L8"/>
<dbReference type="InterPro" id="IPR042070">
    <property type="entry name" value="PucR_C-HTH_sf"/>
</dbReference>
<dbReference type="Pfam" id="PF13556">
    <property type="entry name" value="HTH_30"/>
    <property type="match status" value="1"/>
</dbReference>
<gene>
    <name evidence="3" type="ORF">EJ997_01335</name>
</gene>
<feature type="domain" description="Putative sugar diacid recognition" evidence="1">
    <location>
        <begin position="5"/>
        <end position="135"/>
    </location>
</feature>
<proteinExistence type="predicted"/>
<dbReference type="Pfam" id="PF05651">
    <property type="entry name" value="Diacid_rec"/>
    <property type="match status" value="1"/>
</dbReference>
<protein>
    <recommendedName>
        <fullName evidence="5">CdaR family transcriptional regulator</fullName>
    </recommendedName>
</protein>
<dbReference type="InterPro" id="IPR051448">
    <property type="entry name" value="CdaR-like_regulators"/>
</dbReference>
<evidence type="ECO:0000259" key="1">
    <source>
        <dbReference type="Pfam" id="PF05651"/>
    </source>
</evidence>
<sequence>MKISVENAQRIVSEISSVLGEDVNLMDRSAVIMASTDPNRIGNHHLGAERVITEQLDRLIIEPHDRLPGVRPGLNLPIWVEGEITGVLGITGDPATFTTPAHVLQKMTEILLRETHVRERAERHGRSYSRFLEAWLTDTREPTPEIVTEGNDFNIDVRAAYVVATARVTSAGSPTKPAASSSFQAEVDRMSELVLEEARARGAITALLASRIVILIPHAVLDKNPMGSRDSSAYSQSSEQLAMIVSWLDHLARRVRAESTLRLAVGLSGIGLRGPQATDQAEKALSHALHSPTDIHRYDGLTIELLLSATPARERQAFVLRVFEGLPAEHRDELIRSLRAYFDADGSLSRAADILFIHKNTLTGRLNRIADSTGLDPRRIADAAILWLALQLTP</sequence>
<evidence type="ECO:0000259" key="2">
    <source>
        <dbReference type="Pfam" id="PF13556"/>
    </source>
</evidence>
<keyword evidence="4" id="KW-1185">Reference proteome</keyword>
<dbReference type="Gene3D" id="1.10.10.2840">
    <property type="entry name" value="PucR C-terminal helix-turn-helix domain"/>
    <property type="match status" value="1"/>
</dbReference>
<evidence type="ECO:0000313" key="3">
    <source>
        <dbReference type="EMBL" id="AZQ76172.1"/>
    </source>
</evidence>
<dbReference type="PANTHER" id="PTHR33744">
    <property type="entry name" value="CARBOHYDRATE DIACID REGULATOR"/>
    <property type="match status" value="1"/>
</dbReference>
<organism evidence="3 4">
    <name type="scientific">Flaviflexus ciconiae</name>
    <dbReference type="NCBI Taxonomy" id="2496867"/>
    <lineage>
        <taxon>Bacteria</taxon>
        <taxon>Bacillati</taxon>
        <taxon>Actinomycetota</taxon>
        <taxon>Actinomycetes</taxon>
        <taxon>Actinomycetales</taxon>
        <taxon>Actinomycetaceae</taxon>
        <taxon>Flaviflexus</taxon>
    </lineage>
</organism>
<dbReference type="Proteomes" id="UP000280344">
    <property type="component" value="Chromosome"/>
</dbReference>
<evidence type="ECO:0000313" key="4">
    <source>
        <dbReference type="Proteomes" id="UP000280344"/>
    </source>
</evidence>
<dbReference type="OrthoDB" id="3196285at2"/>
<feature type="domain" description="PucR C-terminal helix-turn-helix" evidence="2">
    <location>
        <begin position="334"/>
        <end position="391"/>
    </location>
</feature>
<name>A0A3Q9G5L8_9ACTO</name>
<dbReference type="RefSeq" id="WP_126702981.1">
    <property type="nucleotide sequence ID" value="NZ_CP034593.1"/>
</dbReference>